<dbReference type="AlphaFoldDB" id="A0A094L5I7"/>
<feature type="non-terminal residue" evidence="1">
    <location>
        <position position="41"/>
    </location>
</feature>
<organism evidence="1 2">
    <name type="scientific">Antrostomus carolinensis</name>
    <name type="common">Chuck-will's-widow</name>
    <name type="synonym">Caprimulgus carolinensis</name>
    <dbReference type="NCBI Taxonomy" id="279965"/>
    <lineage>
        <taxon>Eukaryota</taxon>
        <taxon>Metazoa</taxon>
        <taxon>Chordata</taxon>
        <taxon>Craniata</taxon>
        <taxon>Vertebrata</taxon>
        <taxon>Euteleostomi</taxon>
        <taxon>Archelosauria</taxon>
        <taxon>Archosauria</taxon>
        <taxon>Dinosauria</taxon>
        <taxon>Saurischia</taxon>
        <taxon>Theropoda</taxon>
        <taxon>Coelurosauria</taxon>
        <taxon>Aves</taxon>
        <taxon>Neognathae</taxon>
        <taxon>Neoaves</taxon>
        <taxon>Strisores</taxon>
        <taxon>Caprimulgiformes</taxon>
        <taxon>Caprimulgidae</taxon>
        <taxon>Antrostomus</taxon>
    </lineage>
</organism>
<proteinExistence type="predicted"/>
<dbReference type="Gene3D" id="3.90.25.10">
    <property type="entry name" value="UDP-galactose 4-epimerase, domain 1"/>
    <property type="match status" value="1"/>
</dbReference>
<dbReference type="Proteomes" id="UP000053620">
    <property type="component" value="Unassembled WGS sequence"/>
</dbReference>
<reference evidence="1 2" key="1">
    <citation type="submission" date="2014-04" db="EMBL/GenBank/DDBJ databases">
        <title>Genome evolution of avian class.</title>
        <authorList>
            <person name="Zhang G."/>
            <person name="Li C."/>
        </authorList>
    </citation>
    <scope>NUCLEOTIDE SEQUENCE [LARGE SCALE GENOMIC DNA]</scope>
    <source>
        <strain evidence="1">BGI_N321</strain>
    </source>
</reference>
<protein>
    <submittedName>
        <fullName evidence="1">UDP-glucose 4-epimerase</fullName>
    </submittedName>
</protein>
<evidence type="ECO:0000313" key="1">
    <source>
        <dbReference type="EMBL" id="KFZ64717.1"/>
    </source>
</evidence>
<feature type="non-terminal residue" evidence="1">
    <location>
        <position position="1"/>
    </location>
</feature>
<name>A0A094L5I7_ANTCR</name>
<sequence length="41" mass="4589">QIKYKITGRREGDVASCYANPALAERELGWKAAFGLDKMCK</sequence>
<evidence type="ECO:0000313" key="2">
    <source>
        <dbReference type="Proteomes" id="UP000053620"/>
    </source>
</evidence>
<accession>A0A094L5I7</accession>
<dbReference type="EMBL" id="KL359876">
    <property type="protein sequence ID" value="KFZ64717.1"/>
    <property type="molecule type" value="Genomic_DNA"/>
</dbReference>
<gene>
    <name evidence="1" type="ORF">N321_06918</name>
</gene>
<keyword evidence="2" id="KW-1185">Reference proteome</keyword>